<dbReference type="EMBL" id="CAJEWN010000062">
    <property type="protein sequence ID" value="CAD2156457.1"/>
    <property type="molecule type" value="Genomic_DNA"/>
</dbReference>
<proteinExistence type="predicted"/>
<dbReference type="Proteomes" id="UP000580250">
    <property type="component" value="Unassembled WGS sequence"/>
</dbReference>
<comment type="caution">
    <text evidence="1">The sequence shown here is derived from an EMBL/GenBank/DDBJ whole genome shotgun (WGS) entry which is preliminary data.</text>
</comment>
<evidence type="ECO:0000313" key="2">
    <source>
        <dbReference type="Proteomes" id="UP000580250"/>
    </source>
</evidence>
<reference evidence="1 2" key="1">
    <citation type="submission" date="2020-08" db="EMBL/GenBank/DDBJ databases">
        <authorList>
            <person name="Koutsovoulos G."/>
            <person name="Danchin GJ E."/>
        </authorList>
    </citation>
    <scope>NUCLEOTIDE SEQUENCE [LARGE SCALE GENOMIC DNA]</scope>
</reference>
<sequence>MNHAYFLDVDDNRQKSGSGVSQAAEIRTNINVELILAGWILRFRRSPNGYILLRKMIVFLNNFSPDDNFVLFMRKQKGE</sequence>
<protein>
    <submittedName>
        <fullName evidence="1">Uncharacterized protein</fullName>
    </submittedName>
</protein>
<organism evidence="1 2">
    <name type="scientific">Meloidogyne enterolobii</name>
    <name type="common">Root-knot nematode worm</name>
    <name type="synonym">Meloidogyne mayaguensis</name>
    <dbReference type="NCBI Taxonomy" id="390850"/>
    <lineage>
        <taxon>Eukaryota</taxon>
        <taxon>Metazoa</taxon>
        <taxon>Ecdysozoa</taxon>
        <taxon>Nematoda</taxon>
        <taxon>Chromadorea</taxon>
        <taxon>Rhabditida</taxon>
        <taxon>Tylenchina</taxon>
        <taxon>Tylenchomorpha</taxon>
        <taxon>Tylenchoidea</taxon>
        <taxon>Meloidogynidae</taxon>
        <taxon>Meloidogyninae</taxon>
        <taxon>Meloidogyne</taxon>
    </lineage>
</organism>
<gene>
    <name evidence="1" type="ORF">MENT_LOCUS12249</name>
</gene>
<accession>A0A6V7UG03</accession>
<name>A0A6V7UG03_MELEN</name>
<dbReference type="AlphaFoldDB" id="A0A6V7UG03"/>
<evidence type="ECO:0000313" key="1">
    <source>
        <dbReference type="EMBL" id="CAD2156457.1"/>
    </source>
</evidence>